<dbReference type="Proteomes" id="UP001240236">
    <property type="component" value="Unassembled WGS sequence"/>
</dbReference>
<accession>A0AAE4B2Y3</accession>
<comment type="caution">
    <text evidence="1">The sequence shown here is derived from an EMBL/GenBank/DDBJ whole genome shotgun (WGS) entry which is preliminary data.</text>
</comment>
<keyword evidence="2" id="KW-1185">Reference proteome</keyword>
<sequence length="36" mass="3900">MGTALNSPERLLCRGFGHMFDNPGSYADEGSNTPWA</sequence>
<evidence type="ECO:0000313" key="2">
    <source>
        <dbReference type="Proteomes" id="UP001240236"/>
    </source>
</evidence>
<evidence type="ECO:0000313" key="1">
    <source>
        <dbReference type="EMBL" id="MDQ0369513.1"/>
    </source>
</evidence>
<gene>
    <name evidence="1" type="ORF">J2S42_006182</name>
</gene>
<organism evidence="1 2">
    <name type="scientific">Catenuloplanes indicus</name>
    <dbReference type="NCBI Taxonomy" id="137267"/>
    <lineage>
        <taxon>Bacteria</taxon>
        <taxon>Bacillati</taxon>
        <taxon>Actinomycetota</taxon>
        <taxon>Actinomycetes</taxon>
        <taxon>Micromonosporales</taxon>
        <taxon>Micromonosporaceae</taxon>
        <taxon>Catenuloplanes</taxon>
    </lineage>
</organism>
<protein>
    <submittedName>
        <fullName evidence="1">Uncharacterized protein</fullName>
    </submittedName>
</protein>
<name>A0AAE4B2Y3_9ACTN</name>
<reference evidence="1 2" key="1">
    <citation type="submission" date="2023-07" db="EMBL/GenBank/DDBJ databases">
        <title>Sequencing the genomes of 1000 actinobacteria strains.</title>
        <authorList>
            <person name="Klenk H.-P."/>
        </authorList>
    </citation>
    <scope>NUCLEOTIDE SEQUENCE [LARGE SCALE GENOMIC DNA]</scope>
    <source>
        <strain evidence="1 2">DSM 44709</strain>
    </source>
</reference>
<proteinExistence type="predicted"/>
<dbReference type="AlphaFoldDB" id="A0AAE4B2Y3"/>
<dbReference type="EMBL" id="JAUSUZ010000001">
    <property type="protein sequence ID" value="MDQ0369513.1"/>
    <property type="molecule type" value="Genomic_DNA"/>
</dbReference>